<feature type="compositionally biased region" description="Low complexity" evidence="1">
    <location>
        <begin position="218"/>
        <end position="235"/>
    </location>
</feature>
<dbReference type="EMBL" id="CAJOBI010004593">
    <property type="protein sequence ID" value="CAF4006638.1"/>
    <property type="molecule type" value="Genomic_DNA"/>
</dbReference>
<feature type="region of interest" description="Disordered" evidence="1">
    <location>
        <begin position="199"/>
        <end position="241"/>
    </location>
</feature>
<dbReference type="SUPFAM" id="SSF56219">
    <property type="entry name" value="DNase I-like"/>
    <property type="match status" value="1"/>
</dbReference>
<dbReference type="EMBL" id="CAJOBH010003803">
    <property type="protein sequence ID" value="CAF3966577.1"/>
    <property type="molecule type" value="Genomic_DNA"/>
</dbReference>
<dbReference type="Gene3D" id="4.10.60.10">
    <property type="entry name" value="Zinc finger, CCHC-type"/>
    <property type="match status" value="1"/>
</dbReference>
<dbReference type="AlphaFoldDB" id="A0A8S2MUR0"/>
<dbReference type="Gene3D" id="3.60.10.10">
    <property type="entry name" value="Endonuclease/exonuclease/phosphatase"/>
    <property type="match status" value="1"/>
</dbReference>
<dbReference type="Proteomes" id="UP000681967">
    <property type="component" value="Unassembled WGS sequence"/>
</dbReference>
<dbReference type="InterPro" id="IPR036691">
    <property type="entry name" value="Endo/exonu/phosph_ase_sf"/>
</dbReference>
<protein>
    <submittedName>
        <fullName evidence="2">Uncharacterized protein</fullName>
    </submittedName>
</protein>
<evidence type="ECO:0000313" key="4">
    <source>
        <dbReference type="Proteomes" id="UP000681967"/>
    </source>
</evidence>
<evidence type="ECO:0000256" key="1">
    <source>
        <dbReference type="SAM" id="MobiDB-lite"/>
    </source>
</evidence>
<dbReference type="Proteomes" id="UP000676336">
    <property type="component" value="Unassembled WGS sequence"/>
</dbReference>
<evidence type="ECO:0000313" key="3">
    <source>
        <dbReference type="EMBL" id="CAF4006638.1"/>
    </source>
</evidence>
<gene>
    <name evidence="2" type="ORF">BYL167_LOCUS11843</name>
    <name evidence="3" type="ORF">SMN809_LOCUS12236</name>
</gene>
<reference evidence="2" key="1">
    <citation type="submission" date="2021-02" db="EMBL/GenBank/DDBJ databases">
        <authorList>
            <person name="Nowell W R."/>
        </authorList>
    </citation>
    <scope>NUCLEOTIDE SEQUENCE</scope>
</reference>
<evidence type="ECO:0000313" key="2">
    <source>
        <dbReference type="EMBL" id="CAF3966577.1"/>
    </source>
</evidence>
<proteinExistence type="predicted"/>
<sequence>MVAFVKRVDLGIPENRITEALTKVGLDAINATRLNRKDGNMPTSTIKITFKDANNRNTFIHTGLQMASMYFNPGAASQNKKSVPCYICLQYNHVAKYCKTQQQICTKCGDNHRIKQCTDVNDAIKCNNCKEQEKRMLNLINQYSSTSSPITTTPLLHDSNEFPSLPNMYQRQQVETLINDDATSSSSFPDSDEDIQIVNNKNKKQSTTTTTKLKKQNNKPTTSSAVTTAKPTTTTNANKHQHNHLSQQMISERPFSLLGYNIFRNDRVGKPGGEVLLAVKEHIKCGKIINKTTHKNEIIAVQIGTLVYKSTLISSIYVAPTAKIDMNIFQELYNINNNWIIVGDLNTTLFEMGSTKTNARGKQPQKLLNEGIIECVDDNSTTFEKDGYEAKLYWILGSQPLRSSITNVETHPTIGTINGHKQLAFDIQIGVEPKPTSPRLSLNFKAAKWTKFRSKLGQQLMLWNNETSLNAALNIEEHSTFTTNSIMLATHEVLPTSTPTSKSYTLSEASTSLFASSIAKELSKLLHATSDKQKADLFADYFENDVYSYTDDTLPFHDQVTSQASNIKKKSITSLNTPKWKQITIEEVTYHIKQLRNSSAGPDNIHNRCLKNSSELLI</sequence>
<accession>A0A8S2MUR0</accession>
<comment type="caution">
    <text evidence="2">The sequence shown here is derived from an EMBL/GenBank/DDBJ whole genome shotgun (WGS) entry which is preliminary data.</text>
</comment>
<organism evidence="2 4">
    <name type="scientific">Rotaria magnacalcarata</name>
    <dbReference type="NCBI Taxonomy" id="392030"/>
    <lineage>
        <taxon>Eukaryota</taxon>
        <taxon>Metazoa</taxon>
        <taxon>Spiralia</taxon>
        <taxon>Gnathifera</taxon>
        <taxon>Rotifera</taxon>
        <taxon>Eurotatoria</taxon>
        <taxon>Bdelloidea</taxon>
        <taxon>Philodinida</taxon>
        <taxon>Philodinidae</taxon>
        <taxon>Rotaria</taxon>
    </lineage>
</organism>
<name>A0A8S2MUR0_9BILA</name>